<reference evidence="4 5" key="1">
    <citation type="submission" date="2020-02" db="EMBL/GenBank/DDBJ databases">
        <title>Draft genome sequence of Haematococcus lacustris strain NIES-144.</title>
        <authorList>
            <person name="Morimoto D."/>
            <person name="Nakagawa S."/>
            <person name="Yoshida T."/>
            <person name="Sawayama S."/>
        </authorList>
    </citation>
    <scope>NUCLEOTIDE SEQUENCE [LARGE SCALE GENOMIC DNA]</scope>
    <source>
        <strain evidence="4 5">NIES-144</strain>
    </source>
</reference>
<dbReference type="GO" id="GO:0005739">
    <property type="term" value="C:mitochondrion"/>
    <property type="evidence" value="ECO:0007669"/>
    <property type="project" value="TreeGrafter"/>
</dbReference>
<name>A0A6A0AGZ4_HAELA</name>
<dbReference type="Gene3D" id="3.40.50.300">
    <property type="entry name" value="P-loop containing nucleotide triphosphate hydrolases"/>
    <property type="match status" value="1"/>
</dbReference>
<dbReference type="PANTHER" id="PTHR11702">
    <property type="entry name" value="DEVELOPMENTALLY REGULATED GTP-BINDING PROTEIN-RELATED"/>
    <property type="match status" value="1"/>
</dbReference>
<dbReference type="GO" id="GO:0005525">
    <property type="term" value="F:GTP binding"/>
    <property type="evidence" value="ECO:0007669"/>
    <property type="project" value="InterPro"/>
</dbReference>
<feature type="non-terminal residue" evidence="4">
    <location>
        <position position="1"/>
    </location>
</feature>
<keyword evidence="5" id="KW-1185">Reference proteome</keyword>
<dbReference type="InterPro" id="IPR027417">
    <property type="entry name" value="P-loop_NTPase"/>
</dbReference>
<dbReference type="EMBL" id="BLLF01006039">
    <property type="protein sequence ID" value="GFH31892.1"/>
    <property type="molecule type" value="Genomic_DNA"/>
</dbReference>
<protein>
    <submittedName>
        <fullName evidence="4">OBG-type G domain-containing protein</fullName>
    </submittedName>
</protein>
<dbReference type="InterPro" id="IPR006073">
    <property type="entry name" value="GTP-bd"/>
</dbReference>
<dbReference type="GO" id="GO:0003924">
    <property type="term" value="F:GTPase activity"/>
    <property type="evidence" value="ECO:0007669"/>
    <property type="project" value="InterPro"/>
</dbReference>
<dbReference type="PROSITE" id="PS51710">
    <property type="entry name" value="G_OBG"/>
    <property type="match status" value="1"/>
</dbReference>
<feature type="non-terminal residue" evidence="4">
    <location>
        <position position="67"/>
    </location>
</feature>
<accession>A0A6A0AGZ4</accession>
<dbReference type="InterPro" id="IPR045086">
    <property type="entry name" value="OBG_GTPase"/>
</dbReference>
<feature type="domain" description="OBG-type G" evidence="3">
    <location>
        <begin position="1"/>
        <end position="67"/>
    </location>
</feature>
<evidence type="ECO:0000313" key="5">
    <source>
        <dbReference type="Proteomes" id="UP000485058"/>
    </source>
</evidence>
<keyword evidence="1" id="KW-0547">Nucleotide-binding</keyword>
<dbReference type="Proteomes" id="UP000485058">
    <property type="component" value="Unassembled WGS sequence"/>
</dbReference>
<evidence type="ECO:0000259" key="3">
    <source>
        <dbReference type="PROSITE" id="PS51710"/>
    </source>
</evidence>
<dbReference type="SUPFAM" id="SSF52540">
    <property type="entry name" value="P-loop containing nucleoside triphosphate hydrolases"/>
    <property type="match status" value="1"/>
</dbReference>
<gene>
    <name evidence="4" type="ORF">HaLaN_31017</name>
</gene>
<feature type="region of interest" description="Disordered" evidence="2">
    <location>
        <begin position="48"/>
        <end position="67"/>
    </location>
</feature>
<organism evidence="4 5">
    <name type="scientific">Haematococcus lacustris</name>
    <name type="common">Green alga</name>
    <name type="synonym">Haematococcus pluvialis</name>
    <dbReference type="NCBI Taxonomy" id="44745"/>
    <lineage>
        <taxon>Eukaryota</taxon>
        <taxon>Viridiplantae</taxon>
        <taxon>Chlorophyta</taxon>
        <taxon>core chlorophytes</taxon>
        <taxon>Chlorophyceae</taxon>
        <taxon>CS clade</taxon>
        <taxon>Chlamydomonadales</taxon>
        <taxon>Haematococcaceae</taxon>
        <taxon>Haematococcus</taxon>
    </lineage>
</organism>
<evidence type="ECO:0000256" key="1">
    <source>
        <dbReference type="ARBA" id="ARBA00022741"/>
    </source>
</evidence>
<evidence type="ECO:0000313" key="4">
    <source>
        <dbReference type="EMBL" id="GFH31892.1"/>
    </source>
</evidence>
<dbReference type="PANTHER" id="PTHR11702:SF31">
    <property type="entry name" value="MITOCHONDRIAL RIBOSOME-ASSOCIATED GTPASE 2"/>
    <property type="match status" value="1"/>
</dbReference>
<evidence type="ECO:0000256" key="2">
    <source>
        <dbReference type="SAM" id="MobiDB-lite"/>
    </source>
</evidence>
<dbReference type="PRINTS" id="PR00326">
    <property type="entry name" value="GTP1OBG"/>
</dbReference>
<sequence length="67" mass="7183">TNHLATPLVVADLPGLLAGAHENRGRGNEFLRHVQRVRCVAYVLDLTGGQPGSLSDRPPAEQLSVLE</sequence>
<proteinExistence type="predicted"/>
<comment type="caution">
    <text evidence="4">The sequence shown here is derived from an EMBL/GenBank/DDBJ whole genome shotgun (WGS) entry which is preliminary data.</text>
</comment>
<dbReference type="InterPro" id="IPR031167">
    <property type="entry name" value="G_OBG"/>
</dbReference>
<dbReference type="AlphaFoldDB" id="A0A6A0AGZ4"/>